<organism evidence="1 2">
    <name type="scientific">Pinctada imbricata</name>
    <name type="common">Atlantic pearl-oyster</name>
    <name type="synonym">Pinctada martensii</name>
    <dbReference type="NCBI Taxonomy" id="66713"/>
    <lineage>
        <taxon>Eukaryota</taxon>
        <taxon>Metazoa</taxon>
        <taxon>Spiralia</taxon>
        <taxon>Lophotrochozoa</taxon>
        <taxon>Mollusca</taxon>
        <taxon>Bivalvia</taxon>
        <taxon>Autobranchia</taxon>
        <taxon>Pteriomorphia</taxon>
        <taxon>Pterioida</taxon>
        <taxon>Pterioidea</taxon>
        <taxon>Pteriidae</taxon>
        <taxon>Pinctada</taxon>
    </lineage>
</organism>
<keyword evidence="2" id="KW-1185">Reference proteome</keyword>
<dbReference type="Proteomes" id="UP001186944">
    <property type="component" value="Unassembled WGS sequence"/>
</dbReference>
<dbReference type="EMBL" id="VSWD01000014">
    <property type="protein sequence ID" value="KAK3083097.1"/>
    <property type="molecule type" value="Genomic_DNA"/>
</dbReference>
<evidence type="ECO:0000313" key="2">
    <source>
        <dbReference type="Proteomes" id="UP001186944"/>
    </source>
</evidence>
<gene>
    <name evidence="1" type="ORF">FSP39_013941</name>
</gene>
<protein>
    <submittedName>
        <fullName evidence="1">Uncharacterized protein</fullName>
    </submittedName>
</protein>
<dbReference type="AlphaFoldDB" id="A0AA88XL62"/>
<proteinExistence type="predicted"/>
<name>A0AA88XL62_PINIB</name>
<comment type="caution">
    <text evidence="1">The sequence shown here is derived from an EMBL/GenBank/DDBJ whole genome shotgun (WGS) entry which is preliminary data.</text>
</comment>
<sequence>MQSTAPHVQCADSCRSYCILSCMAEKYGNHSGEISADCICDPGETTDAASGIPSWCFLTQGRCDFFSTCLESRFTNCTLNTTGLSAQCEWISDALNNFSNCSTKEWMREVRICFQSFFISSLDSEANTNCSDLTSMMTSESYDQCLRVTTADNLDFCDLDADDKARIRSSFIVTFSSDVLSSIVDTMTWMETC</sequence>
<accession>A0AA88XL62</accession>
<reference evidence="1" key="1">
    <citation type="submission" date="2019-08" db="EMBL/GenBank/DDBJ databases">
        <title>The improved chromosome-level genome for the pearl oyster Pinctada fucata martensii using PacBio sequencing and Hi-C.</title>
        <authorList>
            <person name="Zheng Z."/>
        </authorList>
    </citation>
    <scope>NUCLEOTIDE SEQUENCE</scope>
    <source>
        <strain evidence="1">ZZ-2019</strain>
        <tissue evidence="1">Adductor muscle</tissue>
    </source>
</reference>
<evidence type="ECO:0000313" key="1">
    <source>
        <dbReference type="EMBL" id="KAK3083097.1"/>
    </source>
</evidence>